<keyword evidence="1" id="KW-0378">Hydrolase</keyword>
<evidence type="ECO:0000313" key="2">
    <source>
        <dbReference type="Proteomes" id="UP000605392"/>
    </source>
</evidence>
<protein>
    <submittedName>
        <fullName evidence="1">Aminopeptidase</fullName>
    </submittedName>
</protein>
<name>A0ACB5PR02_9BACT</name>
<organism evidence="1 2">
    <name type="scientific">Hymenobacter qilianensis</name>
    <dbReference type="NCBI Taxonomy" id="1385715"/>
    <lineage>
        <taxon>Bacteria</taxon>
        <taxon>Pseudomonadati</taxon>
        <taxon>Bacteroidota</taxon>
        <taxon>Cytophagia</taxon>
        <taxon>Cytophagales</taxon>
        <taxon>Hymenobacteraceae</taxon>
        <taxon>Hymenobacter</taxon>
    </lineage>
</organism>
<dbReference type="EMBL" id="BMFN01000002">
    <property type="protein sequence ID" value="GGF63840.1"/>
    <property type="molecule type" value="Genomic_DNA"/>
</dbReference>
<keyword evidence="2" id="KW-1185">Reference proteome</keyword>
<reference evidence="1 2" key="1">
    <citation type="journal article" date="2019" name="Int. J. Syst. Evol. Microbiol.">
        <title>The Global Catalogue of Microorganisms (GCM) 10K type strain sequencing project: providing services to taxonomists for standard genome sequencing and annotation.</title>
        <authorList>
            <consortium name="The Broad Institute Genomics Platform"/>
            <consortium name="The Broad Institute Genome Sequencing Center for Infectious Disease"/>
            <person name="Wu L."/>
            <person name="Ma J."/>
        </authorList>
    </citation>
    <scope>NUCLEOTIDE SEQUENCE [LARGE SCALE GENOMIC DNA]</scope>
    <source>
        <strain evidence="1 2">CGMCC 1.12720</strain>
    </source>
</reference>
<gene>
    <name evidence="1" type="ORF">GCM10011375_18420</name>
</gene>
<dbReference type="Proteomes" id="UP000605392">
    <property type="component" value="Unassembled WGS sequence"/>
</dbReference>
<accession>A0ACB5PR02</accession>
<keyword evidence="1" id="KW-0645">Protease</keyword>
<keyword evidence="1" id="KW-0031">Aminopeptidase</keyword>
<sequence>MKYCVSLLSAFLLFSESSWAQSATAPPKSVQKALSKVSADNYKAHVQYLADDKLQGRLPGTPGYQMAVEYVVDQLKKAGVEPAGDNGSFTQQVQLRRAFTEPDAALQLQNTAGQATALKAGEEFILYPNPEVPRTSVTAAPLVFAGYGISAPGLGYDDYAGLDVKGKVVVVTREEPKQFPAAVRLYNIDVLTILQTAARHGAVGVLLAFPKPSSKLPNFSRGVVSVLGPDGKVSVSRSYAGGQIQVLGAVNAATLNQLFAGAATDTATAFATLRAGRAASAPLLPRVSATQSSRYQDIASFNVVGKILGSDPQLRAEYVVHSAHLDHMGIAAPVLGDSLYNGAHDNATGVASLLEIASAYKKLKQKPRRSILIVAVTGEEMGLLGSAYFAQNPTVPKAQLVANINTDMPTIIAPLLSVVALGAENSSLAVPVATASQMMGLTVEDDPEPTQNRFIRSDQYSFVAQGIPALHIKYGNKTADGKNNLSEQVQVWRAKYYHKPQDDINGVFDFEAGKKYAQLNFLIGYQIANQVQRPTWNPGNFFGQAKKAPQP</sequence>
<comment type="caution">
    <text evidence="1">The sequence shown here is derived from an EMBL/GenBank/DDBJ whole genome shotgun (WGS) entry which is preliminary data.</text>
</comment>
<evidence type="ECO:0000313" key="1">
    <source>
        <dbReference type="EMBL" id="GGF63840.1"/>
    </source>
</evidence>
<proteinExistence type="predicted"/>